<feature type="region of interest" description="Disordered" evidence="1">
    <location>
        <begin position="236"/>
        <end position="269"/>
    </location>
</feature>
<gene>
    <name evidence="2" type="ORF">D5F01_LYC08980</name>
</gene>
<organism evidence="2 3">
    <name type="scientific">Larimichthys crocea</name>
    <name type="common">Large yellow croaker</name>
    <name type="synonym">Pseudosciaena crocea</name>
    <dbReference type="NCBI Taxonomy" id="215358"/>
    <lineage>
        <taxon>Eukaryota</taxon>
        <taxon>Metazoa</taxon>
        <taxon>Chordata</taxon>
        <taxon>Craniata</taxon>
        <taxon>Vertebrata</taxon>
        <taxon>Euteleostomi</taxon>
        <taxon>Actinopterygii</taxon>
        <taxon>Neopterygii</taxon>
        <taxon>Teleostei</taxon>
        <taxon>Neoteleostei</taxon>
        <taxon>Acanthomorphata</taxon>
        <taxon>Eupercaria</taxon>
        <taxon>Sciaenidae</taxon>
        <taxon>Larimichthys</taxon>
    </lineage>
</organism>
<feature type="compositionally biased region" description="Basic and acidic residues" evidence="1">
    <location>
        <begin position="237"/>
        <end position="247"/>
    </location>
</feature>
<evidence type="ECO:0000256" key="1">
    <source>
        <dbReference type="SAM" id="MobiDB-lite"/>
    </source>
</evidence>
<dbReference type="Proteomes" id="UP000424527">
    <property type="component" value="Unassembled WGS sequence"/>
</dbReference>
<sequence length="295" mass="32780">MGSRSSPTLDEVHCLRPLCSHTCCWEAERRIREGRPQMMKTVPPVRAPAKASEEAQFPAITVVRASEWLDAGSPSEDDFSEADTNTLISQVDLPKGAIRQENVQIPSCTLAKRTHLEPQRGNGTVKLSTVHLSPLSSYTSTSQSLKPKLMQALSSCHVLPRDSRHSATSPRLAVKELIIPLPSAETNKSDGNKVHRLVSVGHSLATAPDDQQALRSAQTSLHLRNNPRVIQPVTERIQQRRTQEQHHTSKYKLRTSQTADQNKAGIDGTDWESLKRQTLLWSRKTQLAESERPSS</sequence>
<dbReference type="AlphaFoldDB" id="A0A6G0IJS3"/>
<evidence type="ECO:0000313" key="2">
    <source>
        <dbReference type="EMBL" id="KAE8291624.1"/>
    </source>
</evidence>
<dbReference type="EMBL" id="REGW02000009">
    <property type="protein sequence ID" value="KAE8291624.1"/>
    <property type="molecule type" value="Genomic_DNA"/>
</dbReference>
<protein>
    <submittedName>
        <fullName evidence="2">Uncharacterized protein</fullName>
    </submittedName>
</protein>
<reference evidence="2 3" key="1">
    <citation type="submission" date="2019-07" db="EMBL/GenBank/DDBJ databases">
        <title>Chromosome genome assembly for large yellow croaker.</title>
        <authorList>
            <person name="Xiao S."/>
        </authorList>
    </citation>
    <scope>NUCLEOTIDE SEQUENCE [LARGE SCALE GENOMIC DNA]</scope>
    <source>
        <strain evidence="2">JMULYC20181020</strain>
        <tissue evidence="2">Muscle</tissue>
    </source>
</reference>
<accession>A0A6G0IJS3</accession>
<proteinExistence type="predicted"/>
<name>A0A6G0IJS3_LARCR</name>
<evidence type="ECO:0000313" key="3">
    <source>
        <dbReference type="Proteomes" id="UP000424527"/>
    </source>
</evidence>
<comment type="caution">
    <text evidence="2">The sequence shown here is derived from an EMBL/GenBank/DDBJ whole genome shotgun (WGS) entry which is preliminary data.</text>
</comment>
<keyword evidence="3" id="KW-1185">Reference proteome</keyword>